<dbReference type="OrthoDB" id="3065309at2759"/>
<gene>
    <name evidence="2" type="ORF">BDZ94DRAFT_1263561</name>
</gene>
<dbReference type="Proteomes" id="UP000807353">
    <property type="component" value="Unassembled WGS sequence"/>
</dbReference>
<evidence type="ECO:0000256" key="1">
    <source>
        <dbReference type="SAM" id="MobiDB-lite"/>
    </source>
</evidence>
<accession>A0A9P5Y3C6</accession>
<comment type="caution">
    <text evidence="2">The sequence shown here is derived from an EMBL/GenBank/DDBJ whole genome shotgun (WGS) entry which is preliminary data.</text>
</comment>
<dbReference type="AlphaFoldDB" id="A0A9P5Y3C6"/>
<protein>
    <submittedName>
        <fullName evidence="2">Uncharacterized protein</fullName>
    </submittedName>
</protein>
<dbReference type="EMBL" id="MU150283">
    <property type="protein sequence ID" value="KAF9461519.1"/>
    <property type="molecule type" value="Genomic_DNA"/>
</dbReference>
<name>A0A9P5Y3C6_9AGAR</name>
<keyword evidence="3" id="KW-1185">Reference proteome</keyword>
<sequence>MNQIRPPANVAAGINLNDPESNPGGHPPNNFVLVANFHTHPMGENYGGNSAAPSTADQSNAWARGVPGIIISRRGLRGYGPQRRAQLNSPAGYPNSREEYSGQNAEGTRIGGDWTPTQAPNQQEP</sequence>
<proteinExistence type="predicted"/>
<feature type="compositionally biased region" description="Polar residues" evidence="1">
    <location>
        <begin position="115"/>
        <end position="125"/>
    </location>
</feature>
<dbReference type="SUPFAM" id="SSF102712">
    <property type="entry name" value="JAB1/MPN domain"/>
    <property type="match status" value="1"/>
</dbReference>
<organism evidence="2 3">
    <name type="scientific">Collybia nuda</name>
    <dbReference type="NCBI Taxonomy" id="64659"/>
    <lineage>
        <taxon>Eukaryota</taxon>
        <taxon>Fungi</taxon>
        <taxon>Dikarya</taxon>
        <taxon>Basidiomycota</taxon>
        <taxon>Agaricomycotina</taxon>
        <taxon>Agaricomycetes</taxon>
        <taxon>Agaricomycetidae</taxon>
        <taxon>Agaricales</taxon>
        <taxon>Tricholomatineae</taxon>
        <taxon>Clitocybaceae</taxon>
        <taxon>Collybia</taxon>
    </lineage>
</organism>
<feature type="region of interest" description="Disordered" evidence="1">
    <location>
        <begin position="1"/>
        <end position="31"/>
    </location>
</feature>
<evidence type="ECO:0000313" key="2">
    <source>
        <dbReference type="EMBL" id="KAF9461519.1"/>
    </source>
</evidence>
<feature type="region of interest" description="Disordered" evidence="1">
    <location>
        <begin position="74"/>
        <end position="125"/>
    </location>
</feature>
<evidence type="ECO:0000313" key="3">
    <source>
        <dbReference type="Proteomes" id="UP000807353"/>
    </source>
</evidence>
<reference evidence="2" key="1">
    <citation type="submission" date="2020-11" db="EMBL/GenBank/DDBJ databases">
        <authorList>
            <consortium name="DOE Joint Genome Institute"/>
            <person name="Ahrendt S."/>
            <person name="Riley R."/>
            <person name="Andreopoulos W."/>
            <person name="Labutti K."/>
            <person name="Pangilinan J."/>
            <person name="Ruiz-Duenas F.J."/>
            <person name="Barrasa J.M."/>
            <person name="Sanchez-Garcia M."/>
            <person name="Camarero S."/>
            <person name="Miyauchi S."/>
            <person name="Serrano A."/>
            <person name="Linde D."/>
            <person name="Babiker R."/>
            <person name="Drula E."/>
            <person name="Ayuso-Fernandez I."/>
            <person name="Pacheco R."/>
            <person name="Padilla G."/>
            <person name="Ferreira P."/>
            <person name="Barriuso J."/>
            <person name="Kellner H."/>
            <person name="Castanera R."/>
            <person name="Alfaro M."/>
            <person name="Ramirez L."/>
            <person name="Pisabarro A.G."/>
            <person name="Kuo A."/>
            <person name="Tritt A."/>
            <person name="Lipzen A."/>
            <person name="He G."/>
            <person name="Yan M."/>
            <person name="Ng V."/>
            <person name="Cullen D."/>
            <person name="Martin F."/>
            <person name="Rosso M.-N."/>
            <person name="Henrissat B."/>
            <person name="Hibbett D."/>
            <person name="Martinez A.T."/>
            <person name="Grigoriev I.V."/>
        </authorList>
    </citation>
    <scope>NUCLEOTIDE SEQUENCE</scope>
    <source>
        <strain evidence="2">CBS 247.69</strain>
    </source>
</reference>